<dbReference type="EMBL" id="JAYMYQ010000067">
    <property type="protein sequence ID" value="KAK7296578.1"/>
    <property type="molecule type" value="Genomic_DNA"/>
</dbReference>
<reference evidence="2 3" key="1">
    <citation type="submission" date="2024-01" db="EMBL/GenBank/DDBJ databases">
        <title>The genomes of 5 underutilized Papilionoideae crops provide insights into root nodulation and disease resistanc.</title>
        <authorList>
            <person name="Jiang F."/>
        </authorList>
    </citation>
    <scope>NUCLEOTIDE SEQUENCE [LARGE SCALE GENOMIC DNA]</scope>
    <source>
        <strain evidence="2">LVBAO_FW01</strain>
        <tissue evidence="2">Leaves</tissue>
    </source>
</reference>
<gene>
    <name evidence="2" type="ORF">VNO77_50000</name>
</gene>
<keyword evidence="3" id="KW-1185">Reference proteome</keyword>
<evidence type="ECO:0000313" key="2">
    <source>
        <dbReference type="EMBL" id="KAK7296578.1"/>
    </source>
</evidence>
<sequence length="247" mass="27000">MRLSTHIIDAKPEAPIESVVRGDGTWSAQRQDAYKGVSALESLLVASPRPGSSLIQYRSDHKSLYALSRLTLSSPLMPFEHHLFSSFNPDDNSSSETSFINSREELDIEPFSLGLKEVTEESTNDNRIREVRKGTIERIKAAGRAREESGKGIGGRSGPERKSSAAVGLSLHLDGIVVYRVKAYFANRPVKTALVIKSLFDRIESGYQFGVQVGSALTFSTSKASPYGNATFTRFRGLPTTLAEEGS</sequence>
<feature type="region of interest" description="Disordered" evidence="1">
    <location>
        <begin position="141"/>
        <end position="162"/>
    </location>
</feature>
<accession>A0AAN9JF40</accession>
<dbReference type="Proteomes" id="UP001367508">
    <property type="component" value="Unassembled WGS sequence"/>
</dbReference>
<dbReference type="AlphaFoldDB" id="A0AAN9JF40"/>
<feature type="compositionally biased region" description="Basic and acidic residues" evidence="1">
    <location>
        <begin position="141"/>
        <end position="150"/>
    </location>
</feature>
<comment type="caution">
    <text evidence="2">The sequence shown here is derived from an EMBL/GenBank/DDBJ whole genome shotgun (WGS) entry which is preliminary data.</text>
</comment>
<name>A0AAN9JF40_CANGL</name>
<evidence type="ECO:0000313" key="3">
    <source>
        <dbReference type="Proteomes" id="UP001367508"/>
    </source>
</evidence>
<organism evidence="2 3">
    <name type="scientific">Canavalia gladiata</name>
    <name type="common">Sword bean</name>
    <name type="synonym">Dolichos gladiatus</name>
    <dbReference type="NCBI Taxonomy" id="3824"/>
    <lineage>
        <taxon>Eukaryota</taxon>
        <taxon>Viridiplantae</taxon>
        <taxon>Streptophyta</taxon>
        <taxon>Embryophyta</taxon>
        <taxon>Tracheophyta</taxon>
        <taxon>Spermatophyta</taxon>
        <taxon>Magnoliopsida</taxon>
        <taxon>eudicotyledons</taxon>
        <taxon>Gunneridae</taxon>
        <taxon>Pentapetalae</taxon>
        <taxon>rosids</taxon>
        <taxon>fabids</taxon>
        <taxon>Fabales</taxon>
        <taxon>Fabaceae</taxon>
        <taxon>Papilionoideae</taxon>
        <taxon>50 kb inversion clade</taxon>
        <taxon>NPAAA clade</taxon>
        <taxon>indigoferoid/millettioid clade</taxon>
        <taxon>Phaseoleae</taxon>
        <taxon>Canavalia</taxon>
    </lineage>
</organism>
<protein>
    <submittedName>
        <fullName evidence="2">Uncharacterized protein</fullName>
    </submittedName>
</protein>
<proteinExistence type="predicted"/>
<evidence type="ECO:0000256" key="1">
    <source>
        <dbReference type="SAM" id="MobiDB-lite"/>
    </source>
</evidence>